<dbReference type="SUPFAM" id="SSF118310">
    <property type="entry name" value="AN1-like Zinc finger"/>
    <property type="match status" value="2"/>
</dbReference>
<name>A0A1Y1U7P3_9TREE</name>
<evidence type="ECO:0000259" key="5">
    <source>
        <dbReference type="SMART" id="SM00154"/>
    </source>
</evidence>
<protein>
    <recommendedName>
        <fullName evidence="5">AN1-type domain-containing protein</fullName>
    </recommendedName>
</protein>
<accession>A0A1Y1U7P3</accession>
<dbReference type="InterPro" id="IPR035896">
    <property type="entry name" value="AN1-like_Znf"/>
</dbReference>
<gene>
    <name evidence="6" type="ORF">BD324DRAFT_638092</name>
</gene>
<organism evidence="6 7">
    <name type="scientific">Kockovaella imperatae</name>
    <dbReference type="NCBI Taxonomy" id="4999"/>
    <lineage>
        <taxon>Eukaryota</taxon>
        <taxon>Fungi</taxon>
        <taxon>Dikarya</taxon>
        <taxon>Basidiomycota</taxon>
        <taxon>Agaricomycotina</taxon>
        <taxon>Tremellomycetes</taxon>
        <taxon>Tremellales</taxon>
        <taxon>Cuniculitremaceae</taxon>
        <taxon>Kockovaella</taxon>
    </lineage>
</organism>
<dbReference type="Gene3D" id="4.10.1110.10">
    <property type="entry name" value="AN1-like Zinc finger"/>
    <property type="match status" value="2"/>
</dbReference>
<evidence type="ECO:0000256" key="3">
    <source>
        <dbReference type="ARBA" id="ARBA00022833"/>
    </source>
</evidence>
<evidence type="ECO:0000256" key="2">
    <source>
        <dbReference type="ARBA" id="ARBA00022771"/>
    </source>
</evidence>
<dbReference type="RefSeq" id="XP_021868316.1">
    <property type="nucleotide sequence ID" value="XM_022017082.1"/>
</dbReference>
<dbReference type="STRING" id="4999.A0A1Y1U7P3"/>
<dbReference type="AlphaFoldDB" id="A0A1Y1U7P3"/>
<evidence type="ECO:0000256" key="1">
    <source>
        <dbReference type="ARBA" id="ARBA00022723"/>
    </source>
</evidence>
<dbReference type="InParanoid" id="A0A1Y1U7P3"/>
<dbReference type="PANTHER" id="PTHR14677:SF40">
    <property type="entry name" value="CDC48-ASSOCIATED UBIQUITIN-LIKE_ZINC FINGER PROTEIN 1"/>
    <property type="match status" value="1"/>
</dbReference>
<dbReference type="GeneID" id="33558891"/>
<sequence length="341" mass="36512">MTTLDIGQQCSSCTLIDFLPFTCPTCSLVFCKSHIQTHPCHAVAGPSRNPPKTFQVIGPGRCERDGCDKPTIEAIGGVGSEHAAGEGIARQVRCNACGGAFCTAHRQQKAHSCSGPKDYTVREDAAAIRKSRAQEVLEKTFPGQAGKTIPKVGPKVDDTRIKPSSPPRLPPSLPPAASAPSPSEPTAESDPGASSGSVRVKTRAEKIYEIHIRKIKSLAKPLDSRQRASDERRFFEWCVDLSGKGLSGWKATGKYDGKAERSWANCDIPLGKVIDLLITQTRTPRGITSDPSNTLGLLCLSALPDQPRAIIRSDLASPVSSIPDGCLVVLVRGFPERDHDA</sequence>
<dbReference type="SMART" id="SM00154">
    <property type="entry name" value="ZnF_AN1"/>
    <property type="match status" value="2"/>
</dbReference>
<evidence type="ECO:0000313" key="7">
    <source>
        <dbReference type="Proteomes" id="UP000193218"/>
    </source>
</evidence>
<dbReference type="OrthoDB" id="431929at2759"/>
<dbReference type="InterPro" id="IPR000058">
    <property type="entry name" value="Znf_AN1"/>
</dbReference>
<reference evidence="6 7" key="1">
    <citation type="submission" date="2017-03" db="EMBL/GenBank/DDBJ databases">
        <title>Widespread Adenine N6-methylation of Active Genes in Fungi.</title>
        <authorList>
            <consortium name="DOE Joint Genome Institute"/>
            <person name="Mondo S.J."/>
            <person name="Dannebaum R.O."/>
            <person name="Kuo R.C."/>
            <person name="Louie K.B."/>
            <person name="Bewick A.J."/>
            <person name="Labutti K."/>
            <person name="Haridas S."/>
            <person name="Kuo A."/>
            <person name="Salamov A."/>
            <person name="Ahrendt S.R."/>
            <person name="Lau R."/>
            <person name="Bowen B.P."/>
            <person name="Lipzen A."/>
            <person name="Sullivan W."/>
            <person name="Andreopoulos W.B."/>
            <person name="Clum A."/>
            <person name="Lindquist E."/>
            <person name="Daum C."/>
            <person name="Northen T.R."/>
            <person name="Ramamoorthy G."/>
            <person name="Schmitz R.J."/>
            <person name="Gryganskyi A."/>
            <person name="Culley D."/>
            <person name="Magnuson J."/>
            <person name="James T.Y."/>
            <person name="O'Malley M.A."/>
            <person name="Stajich J.E."/>
            <person name="Spatafora J.W."/>
            <person name="Visel A."/>
            <person name="Grigoriev I.V."/>
        </authorList>
    </citation>
    <scope>NUCLEOTIDE SEQUENCE [LARGE SCALE GENOMIC DNA]</scope>
    <source>
        <strain evidence="6 7">NRRL Y-17943</strain>
    </source>
</reference>
<proteinExistence type="predicted"/>
<evidence type="ECO:0000256" key="4">
    <source>
        <dbReference type="SAM" id="MobiDB-lite"/>
    </source>
</evidence>
<dbReference type="PANTHER" id="PTHR14677">
    <property type="entry name" value="ARSENITE INDUCUBLE RNA ASSOCIATED PROTEIN AIP-1-RELATED"/>
    <property type="match status" value="1"/>
</dbReference>
<feature type="domain" description="AN1-type" evidence="5">
    <location>
        <begin position="10"/>
        <end position="45"/>
    </location>
</feature>
<dbReference type="GO" id="GO:0008270">
    <property type="term" value="F:zinc ion binding"/>
    <property type="evidence" value="ECO:0007669"/>
    <property type="project" value="UniProtKB-KW"/>
</dbReference>
<comment type="caution">
    <text evidence="6">The sequence shown here is derived from an EMBL/GenBank/DDBJ whole genome shotgun (WGS) entry which is preliminary data.</text>
</comment>
<keyword evidence="2" id="KW-0863">Zinc-finger</keyword>
<keyword evidence="7" id="KW-1185">Reference proteome</keyword>
<feature type="domain" description="AN1-type" evidence="5">
    <location>
        <begin position="82"/>
        <end position="118"/>
    </location>
</feature>
<feature type="region of interest" description="Disordered" evidence="4">
    <location>
        <begin position="138"/>
        <end position="200"/>
    </location>
</feature>
<dbReference type="Proteomes" id="UP000193218">
    <property type="component" value="Unassembled WGS sequence"/>
</dbReference>
<dbReference type="EMBL" id="NBSH01000016">
    <property type="protein sequence ID" value="ORX34028.1"/>
    <property type="molecule type" value="Genomic_DNA"/>
</dbReference>
<feature type="compositionally biased region" description="Low complexity" evidence="4">
    <location>
        <begin position="175"/>
        <end position="191"/>
    </location>
</feature>
<keyword evidence="1" id="KW-0479">Metal-binding</keyword>
<dbReference type="GO" id="GO:0005737">
    <property type="term" value="C:cytoplasm"/>
    <property type="evidence" value="ECO:0007669"/>
    <property type="project" value="TreeGrafter"/>
</dbReference>
<keyword evidence="3" id="KW-0862">Zinc</keyword>
<evidence type="ECO:0000313" key="6">
    <source>
        <dbReference type="EMBL" id="ORX34028.1"/>
    </source>
</evidence>
<dbReference type="Pfam" id="PF01428">
    <property type="entry name" value="zf-AN1"/>
    <property type="match status" value="1"/>
</dbReference>
<feature type="compositionally biased region" description="Pro residues" evidence="4">
    <location>
        <begin position="164"/>
        <end position="174"/>
    </location>
</feature>